<dbReference type="InterPro" id="IPR028939">
    <property type="entry name" value="P5C_Rdtase_cat_N"/>
</dbReference>
<dbReference type="Proteomes" id="UP001550628">
    <property type="component" value="Unassembled WGS sequence"/>
</dbReference>
<protein>
    <submittedName>
        <fullName evidence="3">NAD(P)-binding domain-containing protein</fullName>
    </submittedName>
</protein>
<dbReference type="RefSeq" id="WP_356959090.1">
    <property type="nucleotide sequence ID" value="NZ_JBEYBD010000023.1"/>
</dbReference>
<dbReference type="PROSITE" id="PS51257">
    <property type="entry name" value="PROKAR_LIPOPROTEIN"/>
    <property type="match status" value="1"/>
</dbReference>
<proteinExistence type="predicted"/>
<dbReference type="PANTHER" id="PTHR14239:SF10">
    <property type="entry name" value="REDUCTASE"/>
    <property type="match status" value="1"/>
</dbReference>
<sequence length="211" mass="20792">MRIAILGTGHLAGALGGCWVRAGHRVTVAGRSPEKAAALARRLGGVTRSAPAREAIRGADAVLLAVPWDAAGAVLAAAGGSGGGLAGIPIIDPTNPVEHGVGVVLGPTGGSNAERIAAAAPGGLVVKGFHLVPSTQWGVAGTATTVVLCGDDPDALRVVETLVRDAGAEPAVVGTLARARQLEEVAGLFITLAFAGVDPRTVAPGLPPVRS</sequence>
<evidence type="ECO:0000256" key="1">
    <source>
        <dbReference type="ARBA" id="ARBA00023002"/>
    </source>
</evidence>
<organism evidence="3 4">
    <name type="scientific">Nocardia rhamnosiphila</name>
    <dbReference type="NCBI Taxonomy" id="426716"/>
    <lineage>
        <taxon>Bacteria</taxon>
        <taxon>Bacillati</taxon>
        <taxon>Actinomycetota</taxon>
        <taxon>Actinomycetes</taxon>
        <taxon>Mycobacteriales</taxon>
        <taxon>Nocardiaceae</taxon>
        <taxon>Nocardia</taxon>
    </lineage>
</organism>
<dbReference type="EMBL" id="JBEYBF010000012">
    <property type="protein sequence ID" value="MEU1953948.1"/>
    <property type="molecule type" value="Genomic_DNA"/>
</dbReference>
<keyword evidence="1" id="KW-0560">Oxidoreductase</keyword>
<gene>
    <name evidence="3" type="ORF">ABZ510_19045</name>
</gene>
<feature type="domain" description="Pyrroline-5-carboxylate reductase catalytic N-terminal" evidence="2">
    <location>
        <begin position="2"/>
        <end position="96"/>
    </location>
</feature>
<dbReference type="SUPFAM" id="SSF51735">
    <property type="entry name" value="NAD(P)-binding Rossmann-fold domains"/>
    <property type="match status" value="1"/>
</dbReference>
<reference evidence="3 4" key="1">
    <citation type="submission" date="2024-06" db="EMBL/GenBank/DDBJ databases">
        <title>The Natural Products Discovery Center: Release of the First 8490 Sequenced Strains for Exploring Actinobacteria Biosynthetic Diversity.</title>
        <authorList>
            <person name="Kalkreuter E."/>
            <person name="Kautsar S.A."/>
            <person name="Yang D."/>
            <person name="Bader C.D."/>
            <person name="Teijaro C.N."/>
            <person name="Fluegel L."/>
            <person name="Davis C.M."/>
            <person name="Simpson J.R."/>
            <person name="Lauterbach L."/>
            <person name="Steele A.D."/>
            <person name="Gui C."/>
            <person name="Meng S."/>
            <person name="Li G."/>
            <person name="Viehrig K."/>
            <person name="Ye F."/>
            <person name="Su P."/>
            <person name="Kiefer A.F."/>
            <person name="Nichols A."/>
            <person name="Cepeda A.J."/>
            <person name="Yan W."/>
            <person name="Fan B."/>
            <person name="Jiang Y."/>
            <person name="Adhikari A."/>
            <person name="Zheng C.-J."/>
            <person name="Schuster L."/>
            <person name="Cowan T.M."/>
            <person name="Smanski M.J."/>
            <person name="Chevrette M.G."/>
            <person name="De Carvalho L.P.S."/>
            <person name="Shen B."/>
        </authorList>
    </citation>
    <scope>NUCLEOTIDE SEQUENCE [LARGE SCALE GENOMIC DNA]</scope>
    <source>
        <strain evidence="3 4">NPDC019708</strain>
    </source>
</reference>
<keyword evidence="4" id="KW-1185">Reference proteome</keyword>
<dbReference type="InterPro" id="IPR036291">
    <property type="entry name" value="NAD(P)-bd_dom_sf"/>
</dbReference>
<evidence type="ECO:0000259" key="2">
    <source>
        <dbReference type="Pfam" id="PF03807"/>
    </source>
</evidence>
<comment type="caution">
    <text evidence="3">The sequence shown here is derived from an EMBL/GenBank/DDBJ whole genome shotgun (WGS) entry which is preliminary data.</text>
</comment>
<dbReference type="Gene3D" id="3.40.50.720">
    <property type="entry name" value="NAD(P)-binding Rossmann-like Domain"/>
    <property type="match status" value="1"/>
</dbReference>
<name>A0ABV2WSU1_9NOCA</name>
<dbReference type="Pfam" id="PF03807">
    <property type="entry name" value="F420_oxidored"/>
    <property type="match status" value="1"/>
</dbReference>
<evidence type="ECO:0000313" key="4">
    <source>
        <dbReference type="Proteomes" id="UP001550628"/>
    </source>
</evidence>
<accession>A0ABV2WSU1</accession>
<dbReference type="PANTHER" id="PTHR14239">
    <property type="entry name" value="DUDULIN-RELATED"/>
    <property type="match status" value="1"/>
</dbReference>
<dbReference type="InterPro" id="IPR051267">
    <property type="entry name" value="STEAP_metalloreductase"/>
</dbReference>
<evidence type="ECO:0000313" key="3">
    <source>
        <dbReference type="EMBL" id="MEU1953948.1"/>
    </source>
</evidence>